<name>A0ABR9VWE5_9SYNC</name>
<organism evidence="1 2">
    <name type="scientific">Synechocystis salina LEGE 00031</name>
    <dbReference type="NCBI Taxonomy" id="1828736"/>
    <lineage>
        <taxon>Bacteria</taxon>
        <taxon>Bacillati</taxon>
        <taxon>Cyanobacteriota</taxon>
        <taxon>Cyanophyceae</taxon>
        <taxon>Synechococcales</taxon>
        <taxon>Merismopediaceae</taxon>
        <taxon>Synechocystis</taxon>
    </lineage>
</organism>
<protein>
    <submittedName>
        <fullName evidence="1">Uncharacterized protein</fullName>
    </submittedName>
</protein>
<dbReference type="RefSeq" id="WP_194021217.1">
    <property type="nucleotide sequence ID" value="NZ_JADEVV010000081.1"/>
</dbReference>
<sequence>MKNSKGLANELAYLASQTGPEFWKDSNYRNYRSQLWSYQKENNISSVYWEEVTFLDEKICFPNYSSELLFMPQDHGILQRQKSKTIEKFLSFQARHGLFMTDAYELASPDYVRDFCDKYDHATLGVTEHRPDFVLTKYSGEIATERIKGVFYSRYYLFLESLPPMPVEEREQLEDHGASFMDGITLIREVQAYLPEYC</sequence>
<keyword evidence="2" id="KW-1185">Reference proteome</keyword>
<gene>
    <name evidence="1" type="ORF">IQ217_18000</name>
</gene>
<comment type="caution">
    <text evidence="1">The sequence shown here is derived from an EMBL/GenBank/DDBJ whole genome shotgun (WGS) entry which is preliminary data.</text>
</comment>
<dbReference type="Proteomes" id="UP000658720">
    <property type="component" value="Unassembled WGS sequence"/>
</dbReference>
<evidence type="ECO:0000313" key="1">
    <source>
        <dbReference type="EMBL" id="MBE9255689.1"/>
    </source>
</evidence>
<evidence type="ECO:0000313" key="2">
    <source>
        <dbReference type="Proteomes" id="UP000658720"/>
    </source>
</evidence>
<reference evidence="1 2" key="1">
    <citation type="submission" date="2020-10" db="EMBL/GenBank/DDBJ databases">
        <authorList>
            <person name="Castelo-Branco R."/>
            <person name="Eusebio N."/>
            <person name="Adriana R."/>
            <person name="Vieira A."/>
            <person name="Brugerolle De Fraissinette N."/>
            <person name="Rezende De Castro R."/>
            <person name="Schneider M.P."/>
            <person name="Vasconcelos V."/>
            <person name="Leao P.N."/>
        </authorList>
    </citation>
    <scope>NUCLEOTIDE SEQUENCE [LARGE SCALE GENOMIC DNA]</scope>
    <source>
        <strain evidence="1 2">LEGE 00031</strain>
    </source>
</reference>
<accession>A0ABR9VWE5</accession>
<dbReference type="EMBL" id="JADEVV010000081">
    <property type="protein sequence ID" value="MBE9255689.1"/>
    <property type="molecule type" value="Genomic_DNA"/>
</dbReference>
<proteinExistence type="predicted"/>